<evidence type="ECO:0000256" key="2">
    <source>
        <dbReference type="ARBA" id="ARBA00022723"/>
    </source>
</evidence>
<keyword evidence="6" id="KW-0472">Membrane</keyword>
<dbReference type="GO" id="GO:0051539">
    <property type="term" value="F:4 iron, 4 sulfur cluster binding"/>
    <property type="evidence" value="ECO:0007669"/>
    <property type="project" value="UniProtKB-KW"/>
</dbReference>
<dbReference type="EMBL" id="NFHB01000001">
    <property type="protein sequence ID" value="OUN05088.1"/>
    <property type="molecule type" value="Genomic_DNA"/>
</dbReference>
<dbReference type="PANTHER" id="PTHR43498:SF1">
    <property type="entry name" value="COB--COM HETERODISULFIDE REDUCTASE IRON-SULFUR SUBUNIT A"/>
    <property type="match status" value="1"/>
</dbReference>
<evidence type="ECO:0000256" key="1">
    <source>
        <dbReference type="ARBA" id="ARBA00022485"/>
    </source>
</evidence>
<keyword evidence="6" id="KW-0812">Transmembrane</keyword>
<comment type="caution">
    <text evidence="7">The sequence shown here is derived from an EMBL/GenBank/DDBJ whole genome shotgun (WGS) entry which is preliminary data.</text>
</comment>
<dbReference type="Proteomes" id="UP000195772">
    <property type="component" value="Unassembled WGS sequence"/>
</dbReference>
<evidence type="ECO:0000256" key="3">
    <source>
        <dbReference type="ARBA" id="ARBA00023002"/>
    </source>
</evidence>
<reference evidence="8" key="1">
    <citation type="submission" date="2017-04" db="EMBL/GenBank/DDBJ databases">
        <title>Function of individual gut microbiota members based on whole genome sequencing of pure cultures obtained from chicken caecum.</title>
        <authorList>
            <person name="Medvecky M."/>
            <person name="Cejkova D."/>
            <person name="Polansky O."/>
            <person name="Karasova D."/>
            <person name="Kubasova T."/>
            <person name="Cizek A."/>
            <person name="Rychlik I."/>
        </authorList>
    </citation>
    <scope>NUCLEOTIDE SEQUENCE [LARGE SCALE GENOMIC DNA]</scope>
    <source>
        <strain evidence="8">An90</strain>
    </source>
</reference>
<dbReference type="InterPro" id="IPR036188">
    <property type="entry name" value="FAD/NAD-bd_sf"/>
</dbReference>
<feature type="transmembrane region" description="Helical" evidence="6">
    <location>
        <begin position="21"/>
        <end position="41"/>
    </location>
</feature>
<keyword evidence="4" id="KW-0408">Iron</keyword>
<protein>
    <submittedName>
        <fullName evidence="7">FAD-binding dehydrogenase</fullName>
    </submittedName>
</protein>
<keyword evidence="5" id="KW-0411">Iron-sulfur</keyword>
<proteinExistence type="predicted"/>
<dbReference type="Gene3D" id="3.50.50.60">
    <property type="entry name" value="FAD/NAD(P)-binding domain"/>
    <property type="match status" value="1"/>
</dbReference>
<accession>A0A1Y3R3G5</accession>
<evidence type="ECO:0000256" key="4">
    <source>
        <dbReference type="ARBA" id="ARBA00023004"/>
    </source>
</evidence>
<dbReference type="OrthoDB" id="9780658at2"/>
<dbReference type="GO" id="GO:0046872">
    <property type="term" value="F:metal ion binding"/>
    <property type="evidence" value="ECO:0007669"/>
    <property type="project" value="UniProtKB-KW"/>
</dbReference>
<evidence type="ECO:0000313" key="8">
    <source>
        <dbReference type="Proteomes" id="UP000195772"/>
    </source>
</evidence>
<name>A0A1Y3R3G5_9BACT</name>
<dbReference type="PANTHER" id="PTHR43498">
    <property type="entry name" value="FERREDOXIN:COB-COM HETERODISULFIDE REDUCTASE SUBUNIT A"/>
    <property type="match status" value="1"/>
</dbReference>
<dbReference type="GO" id="GO:0016491">
    <property type="term" value="F:oxidoreductase activity"/>
    <property type="evidence" value="ECO:0007669"/>
    <property type="project" value="UniProtKB-KW"/>
</dbReference>
<evidence type="ECO:0000256" key="6">
    <source>
        <dbReference type="SAM" id="Phobius"/>
    </source>
</evidence>
<gene>
    <name evidence="7" type="ORF">B5G41_01970</name>
</gene>
<evidence type="ECO:0000313" key="7">
    <source>
        <dbReference type="EMBL" id="OUN05088.1"/>
    </source>
</evidence>
<keyword evidence="6" id="KW-1133">Transmembrane helix</keyword>
<sequence>MFIGEFEKKRKSAKVCSRHSLVIVGGGLTGVCCAITAARAGTDVALIQDRPVLGGNASSEVRLWALGATSHMGNNNRWSREGGVIDEILVENTFRNREGNPVLFDMVLIDKVLSEPNITLYLNTCVYDAEISDHTVRSVTAFNPQTGTYHTIEGDLFADCSGDGALAYMAGAEYRMGAEDREEYGEKFAPDKNEYGELLGHSILFYIKDTGCPVRFEAPEFALKEVEELIPRLRNPEYFNTSQHGCKYWWLEYGGRLDTIRDTEKIKFELWKIVYGVWNHIKNSGKFPEMENYTLEWVGLFPGKRESRRFKGYYMLTQQDIIEQHEQYDAVSFGGWSIDLHPADGVYGTGRACNQWHSKGIYQIPYRCLVTPDVDNLFIGGRIISVSHVANGSTRVMCTAAHGGQAIGMAAAIALRDKLKPSDLIDKERIGELQSALLRTGHFLPGERFGRGMLPPTARITASSEFALRELHPDGTCFRLDCSAAELIPVSARVPVISLTVKADKATRLTVELRSSSRKGNYTPDTTDKRLDFDLREGENRLTVDFGMRYDAPQYVFICFMANPDVSIPMSSEIVSGLTSVFNTVNPAVSNFGRQVPPEDIGVDTFEFWCPKRRPEGKNIALEFSAPLTCFGAENLLNGYFRPYIQPNGWIPAPDDETPSIRIDFGEEREIKQIRLFFDTDFDHALENVQMEHFDSVMPQCIRKYRITDSNGNLLSHTEGNHQSCNTIALDTPHRLRSIRFWPEDSEPGKHKALMGILVE</sequence>
<organism evidence="7 8">
    <name type="scientific">Alistipes onderdonkii</name>
    <dbReference type="NCBI Taxonomy" id="328813"/>
    <lineage>
        <taxon>Bacteria</taxon>
        <taxon>Pseudomonadati</taxon>
        <taxon>Bacteroidota</taxon>
        <taxon>Bacteroidia</taxon>
        <taxon>Bacteroidales</taxon>
        <taxon>Rikenellaceae</taxon>
        <taxon>Alistipes</taxon>
    </lineage>
</organism>
<dbReference type="AlphaFoldDB" id="A0A1Y3R3G5"/>
<keyword evidence="1" id="KW-0004">4Fe-4S</keyword>
<dbReference type="InterPro" id="IPR039650">
    <property type="entry name" value="HdrA-like"/>
</dbReference>
<dbReference type="eggNOG" id="COG0644">
    <property type="taxonomic scope" value="Bacteria"/>
</dbReference>
<keyword evidence="3" id="KW-0560">Oxidoreductase</keyword>
<keyword evidence="2" id="KW-0479">Metal-binding</keyword>
<dbReference type="RefSeq" id="WP_087401088.1">
    <property type="nucleotide sequence ID" value="NZ_NFHB01000001.1"/>
</dbReference>
<dbReference type="SUPFAM" id="SSF51905">
    <property type="entry name" value="FAD/NAD(P)-binding domain"/>
    <property type="match status" value="1"/>
</dbReference>
<evidence type="ECO:0000256" key="5">
    <source>
        <dbReference type="ARBA" id="ARBA00023014"/>
    </source>
</evidence>
<dbReference type="Pfam" id="PF12831">
    <property type="entry name" value="FAD_oxidored"/>
    <property type="match status" value="1"/>
</dbReference>